<organism evidence="1 2">
    <name type="scientific">Frondihabitans sucicola</name>
    <dbReference type="NCBI Taxonomy" id="1268041"/>
    <lineage>
        <taxon>Bacteria</taxon>
        <taxon>Bacillati</taxon>
        <taxon>Actinomycetota</taxon>
        <taxon>Actinomycetes</taxon>
        <taxon>Micrococcales</taxon>
        <taxon>Microbacteriaceae</taxon>
        <taxon>Frondihabitans</taxon>
    </lineage>
</organism>
<protein>
    <submittedName>
        <fullName evidence="1">Uncharacterized protein</fullName>
    </submittedName>
</protein>
<evidence type="ECO:0000313" key="1">
    <source>
        <dbReference type="EMBL" id="BDZ48649.1"/>
    </source>
</evidence>
<dbReference type="EMBL" id="AP027732">
    <property type="protein sequence ID" value="BDZ48649.1"/>
    <property type="molecule type" value="Genomic_DNA"/>
</dbReference>
<sequence>MTTTSLRGLAHEQLLDHVTDAIRATQADASLYLRNAHVPAARIHGYPKQRKLPEARLAPVTQLSAPADVSYADFLRIGPSATIDLAV</sequence>
<gene>
    <name evidence="1" type="ORF">GCM10025867_08900</name>
</gene>
<keyword evidence="2" id="KW-1185">Reference proteome</keyword>
<dbReference type="RefSeq" id="WP_286345604.1">
    <property type="nucleotide sequence ID" value="NZ_AP027732.1"/>
</dbReference>
<name>A0ABM8GJT8_9MICO</name>
<accession>A0ABM8GJT8</accession>
<proteinExistence type="predicted"/>
<reference evidence="2" key="1">
    <citation type="journal article" date="2019" name="Int. J. Syst. Evol. Microbiol.">
        <title>The Global Catalogue of Microorganisms (GCM) 10K type strain sequencing project: providing services to taxonomists for standard genome sequencing and annotation.</title>
        <authorList>
            <consortium name="The Broad Institute Genomics Platform"/>
            <consortium name="The Broad Institute Genome Sequencing Center for Infectious Disease"/>
            <person name="Wu L."/>
            <person name="Ma J."/>
        </authorList>
    </citation>
    <scope>NUCLEOTIDE SEQUENCE [LARGE SCALE GENOMIC DNA]</scope>
    <source>
        <strain evidence="2">NBRC 108728</strain>
    </source>
</reference>
<dbReference type="Proteomes" id="UP001321486">
    <property type="component" value="Chromosome"/>
</dbReference>
<evidence type="ECO:0000313" key="2">
    <source>
        <dbReference type="Proteomes" id="UP001321486"/>
    </source>
</evidence>